<name>A0A0M4R475_9CAUD</name>
<dbReference type="EMBL" id="KT381880">
    <property type="protein sequence ID" value="ALF01715.1"/>
    <property type="molecule type" value="Genomic_DNA"/>
</dbReference>
<proteinExistence type="predicted"/>
<dbReference type="GeneID" id="26647210"/>
<gene>
    <name evidence="1" type="ORF">CPT_Margaery26</name>
</gene>
<accession>A0A0M4R475</accession>
<dbReference type="KEGG" id="vg:26647210"/>
<reference evidence="1 2" key="1">
    <citation type="submission" date="2015-08" db="EMBL/GenBank/DDBJ databases">
        <title>The Complete Genome of Citrobacter freundii Myophage Margaery.</title>
        <authorList>
            <person name="Yi D."/>
            <person name="Cadungog J.N."/>
            <person name="Cahill J.L."/>
            <person name="Rasche E.S."/>
            <person name="Everett G.F.K."/>
        </authorList>
    </citation>
    <scope>NUCLEOTIDE SEQUENCE [LARGE SCALE GENOMIC DNA]</scope>
</reference>
<keyword evidence="2" id="KW-1185">Reference proteome</keyword>
<protein>
    <submittedName>
        <fullName evidence="1">Uncharacterized protein</fullName>
    </submittedName>
</protein>
<dbReference type="RefSeq" id="YP_009194841.1">
    <property type="nucleotide sequence ID" value="NC_028755.1"/>
</dbReference>
<dbReference type="Proteomes" id="UP000201970">
    <property type="component" value="Segment"/>
</dbReference>
<organism evidence="1 2">
    <name type="scientific">Citrobacter phage Margaery</name>
    <dbReference type="NCBI Taxonomy" id="1701810"/>
    <lineage>
        <taxon>Viruses</taxon>
        <taxon>Duplodnaviria</taxon>
        <taxon>Heunggongvirae</taxon>
        <taxon>Uroviricota</taxon>
        <taxon>Caudoviricetes</taxon>
        <taxon>Pantevenvirales</taxon>
        <taxon>Straboviridae</taxon>
        <taxon>Pseudotevenvirus</taxon>
        <taxon>Pseudotevenvirus margaery</taxon>
    </lineage>
</organism>
<evidence type="ECO:0000313" key="2">
    <source>
        <dbReference type="Proteomes" id="UP000201970"/>
    </source>
</evidence>
<evidence type="ECO:0000313" key="1">
    <source>
        <dbReference type="EMBL" id="ALF01715.1"/>
    </source>
</evidence>
<sequence>MKLNILVKDIPRILEALDKIREKDPHAVNMFGMYSAADPNEVIHRLRFIEKSNDVLYSPNGPSYSWSPIAKEVELTYDEYGVIVLILRMARNIRENKDIWTLIS</sequence>